<name>A0AAE1UQ42_9EUCA</name>
<gene>
    <name evidence="2" type="ORF">Pmani_000660</name>
</gene>
<dbReference type="EMBL" id="JAWZYT010000048">
    <property type="protein sequence ID" value="KAK4328956.1"/>
    <property type="molecule type" value="Genomic_DNA"/>
</dbReference>
<proteinExistence type="predicted"/>
<feature type="region of interest" description="Disordered" evidence="1">
    <location>
        <begin position="1"/>
        <end position="23"/>
    </location>
</feature>
<dbReference type="Gene3D" id="3.30.40.10">
    <property type="entry name" value="Zinc/RING finger domain, C3HC4 (zinc finger)"/>
    <property type="match status" value="1"/>
</dbReference>
<accession>A0AAE1UQ42</accession>
<organism evidence="2 3">
    <name type="scientific">Petrolisthes manimaculis</name>
    <dbReference type="NCBI Taxonomy" id="1843537"/>
    <lineage>
        <taxon>Eukaryota</taxon>
        <taxon>Metazoa</taxon>
        <taxon>Ecdysozoa</taxon>
        <taxon>Arthropoda</taxon>
        <taxon>Crustacea</taxon>
        <taxon>Multicrustacea</taxon>
        <taxon>Malacostraca</taxon>
        <taxon>Eumalacostraca</taxon>
        <taxon>Eucarida</taxon>
        <taxon>Decapoda</taxon>
        <taxon>Pleocyemata</taxon>
        <taxon>Anomura</taxon>
        <taxon>Galatheoidea</taxon>
        <taxon>Porcellanidae</taxon>
        <taxon>Petrolisthes</taxon>
    </lineage>
</organism>
<dbReference type="InterPro" id="IPR013083">
    <property type="entry name" value="Znf_RING/FYVE/PHD"/>
</dbReference>
<evidence type="ECO:0000313" key="3">
    <source>
        <dbReference type="Proteomes" id="UP001292094"/>
    </source>
</evidence>
<reference evidence="2" key="1">
    <citation type="submission" date="2023-11" db="EMBL/GenBank/DDBJ databases">
        <title>Genome assemblies of two species of porcelain crab, Petrolisthes cinctipes and Petrolisthes manimaculis (Anomura: Porcellanidae).</title>
        <authorList>
            <person name="Angst P."/>
        </authorList>
    </citation>
    <scope>NUCLEOTIDE SEQUENCE</scope>
    <source>
        <strain evidence="2">PB745_02</strain>
        <tissue evidence="2">Gill</tissue>
    </source>
</reference>
<feature type="compositionally biased region" description="Basic and acidic residues" evidence="1">
    <location>
        <begin position="13"/>
        <end position="23"/>
    </location>
</feature>
<keyword evidence="3" id="KW-1185">Reference proteome</keyword>
<evidence type="ECO:0000313" key="2">
    <source>
        <dbReference type="EMBL" id="KAK4328956.1"/>
    </source>
</evidence>
<dbReference type="Proteomes" id="UP001292094">
    <property type="component" value="Unassembled WGS sequence"/>
</dbReference>
<protein>
    <recommendedName>
        <fullName evidence="4">PHD-type domain-containing protein</fullName>
    </recommendedName>
</protein>
<evidence type="ECO:0000256" key="1">
    <source>
        <dbReference type="SAM" id="MobiDB-lite"/>
    </source>
</evidence>
<sequence length="103" mass="11718">MVNKKVKVTGVTRQKEEERKENVTTDEEMDLCGKCEHHVVKDGQRGLECGLSSFTWFHARCQVVKEGQRGLECGLSSFTWFHARYEVVKDGQSGLECAHNSDK</sequence>
<dbReference type="AlphaFoldDB" id="A0AAE1UQ42"/>
<evidence type="ECO:0008006" key="4">
    <source>
        <dbReference type="Google" id="ProtNLM"/>
    </source>
</evidence>
<comment type="caution">
    <text evidence="2">The sequence shown here is derived from an EMBL/GenBank/DDBJ whole genome shotgun (WGS) entry which is preliminary data.</text>
</comment>